<dbReference type="GO" id="GO:0016024">
    <property type="term" value="P:CDP-diacylglycerol biosynthetic process"/>
    <property type="evidence" value="ECO:0007669"/>
    <property type="project" value="UniProtKB-UniPathway"/>
</dbReference>
<dbReference type="EMBL" id="FOTS01000015">
    <property type="protein sequence ID" value="SFL72730.1"/>
    <property type="molecule type" value="Genomic_DNA"/>
</dbReference>
<protein>
    <recommendedName>
        <fullName evidence="7 18">Phosphatidate cytidylyltransferase</fullName>
        <ecNumber evidence="6 18">2.7.7.41</ecNumber>
    </recommendedName>
</protein>
<evidence type="ECO:0000256" key="14">
    <source>
        <dbReference type="ARBA" id="ARBA00023098"/>
    </source>
</evidence>
<dbReference type="GO" id="GO:0004605">
    <property type="term" value="F:phosphatidate cytidylyltransferase activity"/>
    <property type="evidence" value="ECO:0007669"/>
    <property type="project" value="UniProtKB-EC"/>
</dbReference>
<keyword evidence="17" id="KW-1208">Phospholipid metabolism</keyword>
<evidence type="ECO:0000256" key="10">
    <source>
        <dbReference type="ARBA" id="ARBA00022679"/>
    </source>
</evidence>
<feature type="transmembrane region" description="Helical" evidence="19">
    <location>
        <begin position="101"/>
        <end position="126"/>
    </location>
</feature>
<keyword evidence="9" id="KW-0444">Lipid biosynthesis</keyword>
<organism evidence="20 21">
    <name type="scientific">Pelosinus propionicus DSM 13327</name>
    <dbReference type="NCBI Taxonomy" id="1123291"/>
    <lineage>
        <taxon>Bacteria</taxon>
        <taxon>Bacillati</taxon>
        <taxon>Bacillota</taxon>
        <taxon>Negativicutes</taxon>
        <taxon>Selenomonadales</taxon>
        <taxon>Sporomusaceae</taxon>
        <taxon>Pelosinus</taxon>
    </lineage>
</organism>
<comment type="similarity">
    <text evidence="5 18">Belongs to the CDS family.</text>
</comment>
<feature type="transmembrane region" description="Helical" evidence="19">
    <location>
        <begin position="78"/>
        <end position="94"/>
    </location>
</feature>
<evidence type="ECO:0000256" key="4">
    <source>
        <dbReference type="ARBA" id="ARBA00005189"/>
    </source>
</evidence>
<evidence type="ECO:0000256" key="5">
    <source>
        <dbReference type="ARBA" id="ARBA00010185"/>
    </source>
</evidence>
<feature type="transmembrane region" description="Helical" evidence="19">
    <location>
        <begin position="251"/>
        <end position="269"/>
    </location>
</feature>
<evidence type="ECO:0000256" key="2">
    <source>
        <dbReference type="ARBA" id="ARBA00004651"/>
    </source>
</evidence>
<evidence type="ECO:0000256" key="19">
    <source>
        <dbReference type="SAM" id="Phobius"/>
    </source>
</evidence>
<keyword evidence="8" id="KW-1003">Cell membrane</keyword>
<dbReference type="PANTHER" id="PTHR46382">
    <property type="entry name" value="PHOSPHATIDATE CYTIDYLYLTRANSFERASE"/>
    <property type="match status" value="1"/>
</dbReference>
<evidence type="ECO:0000256" key="15">
    <source>
        <dbReference type="ARBA" id="ARBA00023136"/>
    </source>
</evidence>
<comment type="pathway">
    <text evidence="4">Lipid metabolism.</text>
</comment>
<proteinExistence type="inferred from homology"/>
<evidence type="ECO:0000256" key="11">
    <source>
        <dbReference type="ARBA" id="ARBA00022692"/>
    </source>
</evidence>
<accession>A0A1I4K1P5</accession>
<evidence type="ECO:0000256" key="12">
    <source>
        <dbReference type="ARBA" id="ARBA00022695"/>
    </source>
</evidence>
<evidence type="ECO:0000256" key="9">
    <source>
        <dbReference type="ARBA" id="ARBA00022516"/>
    </source>
</evidence>
<reference evidence="21" key="1">
    <citation type="submission" date="2016-10" db="EMBL/GenBank/DDBJ databases">
        <authorList>
            <person name="Varghese N."/>
            <person name="Submissions S."/>
        </authorList>
    </citation>
    <scope>NUCLEOTIDE SEQUENCE [LARGE SCALE GENOMIC DNA]</scope>
    <source>
        <strain evidence="21">DSM 13327</strain>
    </source>
</reference>
<evidence type="ECO:0000313" key="21">
    <source>
        <dbReference type="Proteomes" id="UP000199520"/>
    </source>
</evidence>
<dbReference type="UniPathway" id="UPA00557">
    <property type="reaction ID" value="UER00614"/>
</dbReference>
<dbReference type="Proteomes" id="UP000199520">
    <property type="component" value="Unassembled WGS sequence"/>
</dbReference>
<keyword evidence="11 18" id="KW-0812">Transmembrane</keyword>
<evidence type="ECO:0000256" key="13">
    <source>
        <dbReference type="ARBA" id="ARBA00022989"/>
    </source>
</evidence>
<dbReference type="PANTHER" id="PTHR46382:SF1">
    <property type="entry name" value="PHOSPHATIDATE CYTIDYLYLTRANSFERASE"/>
    <property type="match status" value="1"/>
</dbReference>
<dbReference type="AlphaFoldDB" id="A0A1I4K1P5"/>
<evidence type="ECO:0000256" key="1">
    <source>
        <dbReference type="ARBA" id="ARBA00001698"/>
    </source>
</evidence>
<gene>
    <name evidence="20" type="ORF">SAMN04490355_101558</name>
</gene>
<keyword evidence="15 19" id="KW-0472">Membrane</keyword>
<dbReference type="RefSeq" id="WP_090936100.1">
    <property type="nucleotide sequence ID" value="NZ_FOTS01000015.1"/>
</dbReference>
<evidence type="ECO:0000256" key="7">
    <source>
        <dbReference type="ARBA" id="ARBA00019373"/>
    </source>
</evidence>
<feature type="transmembrane region" description="Helical" evidence="19">
    <location>
        <begin position="146"/>
        <end position="165"/>
    </location>
</feature>
<dbReference type="Pfam" id="PF01148">
    <property type="entry name" value="CTP_transf_1"/>
    <property type="match status" value="1"/>
</dbReference>
<keyword evidence="21" id="KW-1185">Reference proteome</keyword>
<comment type="pathway">
    <text evidence="3 18">Phospholipid metabolism; CDP-diacylglycerol biosynthesis; CDP-diacylglycerol from sn-glycerol 3-phosphate: step 3/3.</text>
</comment>
<evidence type="ECO:0000256" key="17">
    <source>
        <dbReference type="ARBA" id="ARBA00023264"/>
    </source>
</evidence>
<keyword evidence="10 18" id="KW-0808">Transferase</keyword>
<evidence type="ECO:0000256" key="8">
    <source>
        <dbReference type="ARBA" id="ARBA00022475"/>
    </source>
</evidence>
<dbReference type="EC" id="2.7.7.41" evidence="6 18"/>
<dbReference type="PROSITE" id="PS01315">
    <property type="entry name" value="CDS"/>
    <property type="match status" value="1"/>
</dbReference>
<comment type="subcellular location">
    <subcellularLocation>
        <location evidence="2">Cell membrane</location>
        <topology evidence="2">Multi-pass membrane protein</topology>
    </subcellularLocation>
</comment>
<keyword evidence="14" id="KW-0443">Lipid metabolism</keyword>
<feature type="transmembrane region" description="Helical" evidence="19">
    <location>
        <begin position="186"/>
        <end position="206"/>
    </location>
</feature>
<comment type="catalytic activity">
    <reaction evidence="1 18">
        <text>a 1,2-diacyl-sn-glycero-3-phosphate + CTP + H(+) = a CDP-1,2-diacyl-sn-glycerol + diphosphate</text>
        <dbReference type="Rhea" id="RHEA:16229"/>
        <dbReference type="ChEBI" id="CHEBI:15378"/>
        <dbReference type="ChEBI" id="CHEBI:33019"/>
        <dbReference type="ChEBI" id="CHEBI:37563"/>
        <dbReference type="ChEBI" id="CHEBI:58332"/>
        <dbReference type="ChEBI" id="CHEBI:58608"/>
        <dbReference type="EC" id="2.7.7.41"/>
    </reaction>
</comment>
<name>A0A1I4K1P5_9FIRM</name>
<dbReference type="InterPro" id="IPR000374">
    <property type="entry name" value="PC_trans"/>
</dbReference>
<evidence type="ECO:0000256" key="16">
    <source>
        <dbReference type="ARBA" id="ARBA00023209"/>
    </source>
</evidence>
<evidence type="ECO:0000313" key="20">
    <source>
        <dbReference type="EMBL" id="SFL72730.1"/>
    </source>
</evidence>
<evidence type="ECO:0000256" key="6">
    <source>
        <dbReference type="ARBA" id="ARBA00012487"/>
    </source>
</evidence>
<feature type="transmembrane region" description="Helical" evidence="19">
    <location>
        <begin position="25"/>
        <end position="46"/>
    </location>
</feature>
<keyword evidence="12 18" id="KW-0548">Nucleotidyltransferase</keyword>
<feature type="transmembrane region" description="Helical" evidence="19">
    <location>
        <begin position="53"/>
        <end position="72"/>
    </location>
</feature>
<dbReference type="OrthoDB" id="9799199at2"/>
<evidence type="ECO:0000256" key="18">
    <source>
        <dbReference type="RuleBase" id="RU003938"/>
    </source>
</evidence>
<sequence length="275" mass="30241">MLGRRVLTAVIGIPITIYVIHYGEWLFAAAILILTLLAWHEFYIMLSNKNIKVFYNLGILVNTLILGCAWLGNSQELTMTFVFANLLFLINMVLSGNKFTVIDVAFSILGITYIGVGFSHLLLLRYTDSSLYITTSMGTLSMGASYLWLAFIGTWANDTFAYFIGSRFGRHKLCPTISPAKTVEGSIGGLLGSILALTLLGLLFRLPVIHSMIMGLAVGIVAPIGDLAESAIKRFAGVKDSGKLLPGHGGILDRFDSILFTVPIVYYYIHMFLLR</sequence>
<dbReference type="GO" id="GO:0005886">
    <property type="term" value="C:plasma membrane"/>
    <property type="evidence" value="ECO:0007669"/>
    <property type="project" value="UniProtKB-SubCell"/>
</dbReference>
<evidence type="ECO:0000256" key="3">
    <source>
        <dbReference type="ARBA" id="ARBA00005119"/>
    </source>
</evidence>
<keyword evidence="13 19" id="KW-1133">Transmembrane helix</keyword>
<dbReference type="STRING" id="1123291.SAMN04490355_101558"/>
<keyword evidence="16" id="KW-0594">Phospholipid biosynthesis</keyword>